<organism evidence="1">
    <name type="scientific">marine metagenome</name>
    <dbReference type="NCBI Taxonomy" id="408172"/>
    <lineage>
        <taxon>unclassified sequences</taxon>
        <taxon>metagenomes</taxon>
        <taxon>ecological metagenomes</taxon>
    </lineage>
</organism>
<dbReference type="Gene3D" id="3.10.490.10">
    <property type="entry name" value="Gamma-glutamyl cyclotransferase-like"/>
    <property type="match status" value="1"/>
</dbReference>
<proteinExistence type="predicted"/>
<sequence>PTHKRGLSKTVPDHGLTFDSMKRARLEGYRRRLSAFAPVEGEPSAQFQAFWNVEAEARASCLGVVFPVDEKVLRELDYRERRYVRMEVTDQVELLDAEFRLEESAVVFTYVCLPSEELVRAARGVTGLSSEYEACVNEAAQELGQAYVTEVAAALEETLEWPRL</sequence>
<name>A0A382IJM2_9ZZZZ</name>
<dbReference type="InterPro" id="IPR036568">
    <property type="entry name" value="GGCT-like_sf"/>
</dbReference>
<dbReference type="AlphaFoldDB" id="A0A382IJM2"/>
<evidence type="ECO:0000313" key="1">
    <source>
        <dbReference type="EMBL" id="SVB98881.1"/>
    </source>
</evidence>
<accession>A0A382IJM2</accession>
<dbReference type="EMBL" id="UINC01067319">
    <property type="protein sequence ID" value="SVB98881.1"/>
    <property type="molecule type" value="Genomic_DNA"/>
</dbReference>
<protein>
    <submittedName>
        <fullName evidence="1">Uncharacterized protein</fullName>
    </submittedName>
</protein>
<reference evidence="1" key="1">
    <citation type="submission" date="2018-05" db="EMBL/GenBank/DDBJ databases">
        <authorList>
            <person name="Lanie J.A."/>
            <person name="Ng W.-L."/>
            <person name="Kazmierczak K.M."/>
            <person name="Andrzejewski T.M."/>
            <person name="Davidsen T.M."/>
            <person name="Wayne K.J."/>
            <person name="Tettelin H."/>
            <person name="Glass J.I."/>
            <person name="Rusch D."/>
            <person name="Podicherti R."/>
            <person name="Tsui H.-C.T."/>
            <person name="Winkler M.E."/>
        </authorList>
    </citation>
    <scope>NUCLEOTIDE SEQUENCE</scope>
</reference>
<dbReference type="SUPFAM" id="SSF110857">
    <property type="entry name" value="Gamma-glutamyl cyclotransferase-like"/>
    <property type="match status" value="1"/>
</dbReference>
<dbReference type="InterPro" id="IPR013024">
    <property type="entry name" value="GGCT-like"/>
</dbReference>
<feature type="non-terminal residue" evidence="1">
    <location>
        <position position="1"/>
    </location>
</feature>
<dbReference type="CDD" id="cd06661">
    <property type="entry name" value="GGCT_like"/>
    <property type="match status" value="1"/>
</dbReference>
<gene>
    <name evidence="1" type="ORF">METZ01_LOCUS251735</name>
</gene>